<keyword evidence="8" id="KW-0274">FAD</keyword>
<dbReference type="SUPFAM" id="SSF51905">
    <property type="entry name" value="FAD/NAD(P)-binding domain"/>
    <property type="match status" value="1"/>
</dbReference>
<evidence type="ECO:0000256" key="6">
    <source>
        <dbReference type="ARBA" id="ARBA00022490"/>
    </source>
</evidence>
<keyword evidence="13" id="KW-0520">NAD</keyword>
<dbReference type="GO" id="GO:0005743">
    <property type="term" value="C:mitochondrial inner membrane"/>
    <property type="evidence" value="ECO:0007669"/>
    <property type="project" value="UniProtKB-SubCell"/>
</dbReference>
<gene>
    <name evidence="17" type="ORF">SEMRO_175_G077070.1</name>
</gene>
<feature type="chain" id="PRO_5040338505" description="NAD(P)(+) transhydrogenase (Si-specific)" evidence="15">
    <location>
        <begin position="20"/>
        <end position="693"/>
    </location>
</feature>
<comment type="cofactor">
    <cofactor evidence="1">
        <name>FAD</name>
        <dbReference type="ChEBI" id="CHEBI:57692"/>
    </cofactor>
</comment>
<dbReference type="InterPro" id="IPR018247">
    <property type="entry name" value="EF_Hand_1_Ca_BS"/>
</dbReference>
<keyword evidence="12" id="KW-0560">Oxidoreductase</keyword>
<dbReference type="CDD" id="cd00051">
    <property type="entry name" value="EFh"/>
    <property type="match status" value="1"/>
</dbReference>
<dbReference type="InterPro" id="IPR023753">
    <property type="entry name" value="FAD/NAD-binding_dom"/>
</dbReference>
<keyword evidence="11" id="KW-0809">Transit peptide</keyword>
<dbReference type="Gene3D" id="3.30.390.30">
    <property type="match status" value="1"/>
</dbReference>
<dbReference type="GO" id="GO:0050660">
    <property type="term" value="F:flavin adenine dinucleotide binding"/>
    <property type="evidence" value="ECO:0007669"/>
    <property type="project" value="TreeGrafter"/>
</dbReference>
<evidence type="ECO:0000313" key="18">
    <source>
        <dbReference type="Proteomes" id="UP001153069"/>
    </source>
</evidence>
<evidence type="ECO:0000256" key="1">
    <source>
        <dbReference type="ARBA" id="ARBA00001974"/>
    </source>
</evidence>
<evidence type="ECO:0000256" key="13">
    <source>
        <dbReference type="ARBA" id="ARBA00023027"/>
    </source>
</evidence>
<evidence type="ECO:0000256" key="12">
    <source>
        <dbReference type="ARBA" id="ARBA00023002"/>
    </source>
</evidence>
<keyword evidence="7" id="KW-0285">Flavoprotein</keyword>
<dbReference type="Pfam" id="PF02852">
    <property type="entry name" value="Pyr_redox_dim"/>
    <property type="match status" value="1"/>
</dbReference>
<dbReference type="InterPro" id="IPR036188">
    <property type="entry name" value="FAD/NAD-bd_sf"/>
</dbReference>
<dbReference type="PRINTS" id="PR00411">
    <property type="entry name" value="PNDRDTASEI"/>
</dbReference>
<dbReference type="PANTHER" id="PTHR22912">
    <property type="entry name" value="DISULFIDE OXIDOREDUCTASE"/>
    <property type="match status" value="1"/>
</dbReference>
<proteinExistence type="predicted"/>
<dbReference type="GO" id="GO:0003957">
    <property type="term" value="F:NAD(P)+ transhydrogenase (Si-specific) activity"/>
    <property type="evidence" value="ECO:0007669"/>
    <property type="project" value="UniProtKB-EC"/>
</dbReference>
<dbReference type="Gene3D" id="3.50.50.60">
    <property type="entry name" value="FAD/NAD(P)-binding domain"/>
    <property type="match status" value="3"/>
</dbReference>
<keyword evidence="6" id="KW-0963">Cytoplasm</keyword>
<dbReference type="GO" id="GO:0005829">
    <property type="term" value="C:cytosol"/>
    <property type="evidence" value="ECO:0007669"/>
    <property type="project" value="TreeGrafter"/>
</dbReference>
<evidence type="ECO:0000313" key="17">
    <source>
        <dbReference type="EMBL" id="CAB9503753.1"/>
    </source>
</evidence>
<dbReference type="InterPro" id="IPR002048">
    <property type="entry name" value="EF_hand_dom"/>
</dbReference>
<evidence type="ECO:0000256" key="4">
    <source>
        <dbReference type="ARBA" id="ARBA00004496"/>
    </source>
</evidence>
<dbReference type="GO" id="GO:0006103">
    <property type="term" value="P:2-oxoglutarate metabolic process"/>
    <property type="evidence" value="ECO:0007669"/>
    <property type="project" value="TreeGrafter"/>
</dbReference>
<name>A0A9N8H6M0_9STRA</name>
<dbReference type="Pfam" id="PF13499">
    <property type="entry name" value="EF-hand_7"/>
    <property type="match status" value="1"/>
</dbReference>
<dbReference type="PROSITE" id="PS00018">
    <property type="entry name" value="EF_HAND_1"/>
    <property type="match status" value="2"/>
</dbReference>
<feature type="domain" description="EF-hand" evidence="16">
    <location>
        <begin position="623"/>
        <end position="658"/>
    </location>
</feature>
<feature type="signal peptide" evidence="15">
    <location>
        <begin position="1"/>
        <end position="19"/>
    </location>
</feature>
<dbReference type="InterPro" id="IPR004099">
    <property type="entry name" value="Pyr_nucl-diS_OxRdtase_dimer"/>
</dbReference>
<dbReference type="GO" id="GO:0005509">
    <property type="term" value="F:calcium ion binding"/>
    <property type="evidence" value="ECO:0007669"/>
    <property type="project" value="InterPro"/>
</dbReference>
<comment type="caution">
    <text evidence="17">The sequence shown here is derived from an EMBL/GenBank/DDBJ whole genome shotgun (WGS) entry which is preliminary data.</text>
</comment>
<dbReference type="PROSITE" id="PS50222">
    <property type="entry name" value="EF_HAND_2"/>
    <property type="match status" value="2"/>
</dbReference>
<feature type="domain" description="EF-hand" evidence="16">
    <location>
        <begin position="659"/>
        <end position="693"/>
    </location>
</feature>
<evidence type="ECO:0000256" key="11">
    <source>
        <dbReference type="ARBA" id="ARBA00022946"/>
    </source>
</evidence>
<organism evidence="17 18">
    <name type="scientific">Seminavis robusta</name>
    <dbReference type="NCBI Taxonomy" id="568900"/>
    <lineage>
        <taxon>Eukaryota</taxon>
        <taxon>Sar</taxon>
        <taxon>Stramenopiles</taxon>
        <taxon>Ochrophyta</taxon>
        <taxon>Bacillariophyta</taxon>
        <taxon>Bacillariophyceae</taxon>
        <taxon>Bacillariophycidae</taxon>
        <taxon>Naviculales</taxon>
        <taxon>Naviculaceae</taxon>
        <taxon>Seminavis</taxon>
    </lineage>
</organism>
<protein>
    <recommendedName>
        <fullName evidence="5">NAD(P)(+) transhydrogenase (Si-specific)</fullName>
        <ecNumber evidence="5">1.6.1.1</ecNumber>
    </recommendedName>
    <alternativeName>
        <fullName evidence="14">NAD(P)(+) transhydrogenase [B-specific]</fullName>
    </alternativeName>
</protein>
<evidence type="ECO:0000256" key="15">
    <source>
        <dbReference type="SAM" id="SignalP"/>
    </source>
</evidence>
<evidence type="ECO:0000256" key="8">
    <source>
        <dbReference type="ARBA" id="ARBA00022827"/>
    </source>
</evidence>
<keyword evidence="15" id="KW-0732">Signal</keyword>
<evidence type="ECO:0000256" key="2">
    <source>
        <dbReference type="ARBA" id="ARBA00002842"/>
    </source>
</evidence>
<evidence type="ECO:0000256" key="9">
    <source>
        <dbReference type="ARBA" id="ARBA00022837"/>
    </source>
</evidence>
<dbReference type="GO" id="GO:0004148">
    <property type="term" value="F:dihydrolipoyl dehydrogenase (NADH) activity"/>
    <property type="evidence" value="ECO:0007669"/>
    <property type="project" value="TreeGrafter"/>
</dbReference>
<evidence type="ECO:0000256" key="7">
    <source>
        <dbReference type="ARBA" id="ARBA00022630"/>
    </source>
</evidence>
<evidence type="ECO:0000256" key="3">
    <source>
        <dbReference type="ARBA" id="ARBA00004137"/>
    </source>
</evidence>
<dbReference type="SUPFAM" id="SSF47473">
    <property type="entry name" value="EF-hand"/>
    <property type="match status" value="1"/>
</dbReference>
<dbReference type="PANTHER" id="PTHR22912:SF93">
    <property type="entry name" value="SOLUBLE PYRIDINE NUCLEOTIDE TRANSHYDROGENASE"/>
    <property type="match status" value="1"/>
</dbReference>
<evidence type="ECO:0000256" key="14">
    <source>
        <dbReference type="ARBA" id="ARBA00031183"/>
    </source>
</evidence>
<dbReference type="SMART" id="SM00054">
    <property type="entry name" value="EFh"/>
    <property type="match status" value="2"/>
</dbReference>
<comment type="subcellular location">
    <subcellularLocation>
        <location evidence="4">Cytoplasm</location>
    </subcellularLocation>
    <subcellularLocation>
        <location evidence="3">Mitochondrion inner membrane</location>
        <topology evidence="3">Peripheral membrane protein</topology>
        <orientation evidence="3">Intermembrane side</orientation>
    </subcellularLocation>
</comment>
<dbReference type="Pfam" id="PF07992">
    <property type="entry name" value="Pyr_redox_2"/>
    <property type="match status" value="1"/>
</dbReference>
<dbReference type="EMBL" id="CAICTM010000174">
    <property type="protein sequence ID" value="CAB9503753.1"/>
    <property type="molecule type" value="Genomic_DNA"/>
</dbReference>
<dbReference type="InterPro" id="IPR016156">
    <property type="entry name" value="FAD/NAD-linked_Rdtase_dimer_sf"/>
</dbReference>
<reference evidence="17" key="1">
    <citation type="submission" date="2020-06" db="EMBL/GenBank/DDBJ databases">
        <authorList>
            <consortium name="Plant Systems Biology data submission"/>
        </authorList>
    </citation>
    <scope>NUCLEOTIDE SEQUENCE</scope>
    <source>
        <strain evidence="17">D6</strain>
    </source>
</reference>
<dbReference type="SUPFAM" id="SSF55424">
    <property type="entry name" value="FAD/NAD-linked reductases, dimerisation (C-terminal) domain"/>
    <property type="match status" value="1"/>
</dbReference>
<dbReference type="OrthoDB" id="361797at2759"/>
<sequence>MKVNLSLALSLTTFPWAEAWSPSPMFMPSLSFQRHRGATLTLRIQASAMGVEENKSSQLDQVKDKVNGQEFVNLREFGSVNLENLEKLYDLVVIGGGPAGVAGAVQAAQMGQRAIIIDRPKAPPLANGLDLFFGAPTGLFSKALRDCSKTLNLAAMRAQGFDDDVIWKQVENTVVRLAQRNSEGQVDLLKSLRIDYLQGEATLLSQDHPADQHDDEEEEETFQPRNILIKKAPIQGSDGIIKEDQQTTITGAKVLLATGSKATRFNGIPFDDKRIFESDSINRLGFLPNSVVIGGAGIIAIEFANIFKNLGVDVTMLIRGTLADSAKKLGVDPDVTDELIRLLIDSGVQIKEGASVEEFESVPSADAAQGETDGKVVMKLTDGTKLESDIFLAAYGRSANGKEVDTGLDSAGVDVSDRGEICITEKDSLGTSSPNVAAAGDCVGWPMLASSSMEQAVHAVEHMFDSKKAGQPLDFATDMSIGIWTIPEIGYFGMTKEAAAERGIKVIEGVATFDKCLRGRVFDPDGLLKLVVDADSGRIVGVHIIGKDAAEMVHYGMSLVRSKNTIYDLMTTMFTAVTFHELFKEAALAANQQLDFGVEWQKIFEDLSDACPIDPETGEALETTMEELRETFDKLDDDGSGALDEEELRALFISVGRKPRKRTISNLIRLADLDGDGVIDWEEFKLIWDRIQC</sequence>
<evidence type="ECO:0000256" key="10">
    <source>
        <dbReference type="ARBA" id="ARBA00022857"/>
    </source>
</evidence>
<dbReference type="PRINTS" id="PR00368">
    <property type="entry name" value="FADPNR"/>
</dbReference>
<dbReference type="InterPro" id="IPR011992">
    <property type="entry name" value="EF-hand-dom_pair"/>
</dbReference>
<keyword evidence="9" id="KW-0106">Calcium</keyword>
<dbReference type="EC" id="1.6.1.1" evidence="5"/>
<accession>A0A9N8H6M0</accession>
<keyword evidence="18" id="KW-1185">Reference proteome</keyword>
<keyword evidence="10" id="KW-0521">NADP</keyword>
<dbReference type="InterPro" id="IPR050151">
    <property type="entry name" value="Class-I_Pyr_Nuc-Dis_Oxidored"/>
</dbReference>
<evidence type="ECO:0000259" key="16">
    <source>
        <dbReference type="PROSITE" id="PS50222"/>
    </source>
</evidence>
<comment type="function">
    <text evidence="2">Conversion of NADPH, generated by peripheral catabolic pathways, to NADH, which can enter the respiratory chain for energy generation.</text>
</comment>
<dbReference type="AlphaFoldDB" id="A0A9N8H6M0"/>
<dbReference type="Gene3D" id="1.10.238.10">
    <property type="entry name" value="EF-hand"/>
    <property type="match status" value="1"/>
</dbReference>
<dbReference type="Proteomes" id="UP001153069">
    <property type="component" value="Unassembled WGS sequence"/>
</dbReference>
<evidence type="ECO:0000256" key="5">
    <source>
        <dbReference type="ARBA" id="ARBA00012772"/>
    </source>
</evidence>